<dbReference type="SUPFAM" id="SSF55729">
    <property type="entry name" value="Acyl-CoA N-acyltransferases (Nat)"/>
    <property type="match status" value="1"/>
</dbReference>
<keyword evidence="2" id="KW-1185">Reference proteome</keyword>
<evidence type="ECO:0000313" key="2">
    <source>
        <dbReference type="Proteomes" id="UP000243887"/>
    </source>
</evidence>
<name>A0A1I3QLQ9_9FLAO</name>
<evidence type="ECO:0000313" key="1">
    <source>
        <dbReference type="EMBL" id="SFJ35134.1"/>
    </source>
</evidence>
<dbReference type="AlphaFoldDB" id="A0A1I3QLQ9"/>
<evidence type="ECO:0008006" key="3">
    <source>
        <dbReference type="Google" id="ProtNLM"/>
    </source>
</evidence>
<dbReference type="STRING" id="1150112.SAMN04487893_10651"/>
<dbReference type="InterPro" id="IPR016181">
    <property type="entry name" value="Acyl_CoA_acyltransferase"/>
</dbReference>
<dbReference type="OrthoDB" id="9808687at2"/>
<dbReference type="Gene3D" id="3.40.630.30">
    <property type="match status" value="1"/>
</dbReference>
<accession>A0A1I3QLQ9</accession>
<dbReference type="RefSeq" id="WP_090678694.1">
    <property type="nucleotide sequence ID" value="NZ_FORU01000006.1"/>
</dbReference>
<dbReference type="Proteomes" id="UP000243887">
    <property type="component" value="Unassembled WGS sequence"/>
</dbReference>
<proteinExistence type="predicted"/>
<protein>
    <recommendedName>
        <fullName evidence="3">Acetyltransferase (GNAT) domain-containing protein</fullName>
    </recommendedName>
</protein>
<reference evidence="2" key="1">
    <citation type="submission" date="2016-10" db="EMBL/GenBank/DDBJ databases">
        <authorList>
            <person name="Varghese N."/>
            <person name="Submissions S."/>
        </authorList>
    </citation>
    <scope>NUCLEOTIDE SEQUENCE [LARGE SCALE GENOMIC DNA]</scope>
    <source>
        <strain evidence="2">DSM 26542</strain>
    </source>
</reference>
<sequence>MNISVVPYTSNDFNRWNDFIQLSKNATFLFRREFMAYHQDRFVDASLMLFKNKKLVAVLPANVVGDLIVSHGGLTYGGLLCLKEIKMKEYLAYWAAILKHLNGIGIERIQLKELPRMYNRFCSEELDYMVFLTQGTCFRTDVLSVIEQSNKLPVSKKRMVSIEKGFSMGFYVEEEQSFKSFWRDVLIPNLKEKHGVSPVHSLEEIEKLHGLFPKEIRQFNLYNNENMLIAGVTVFETDLVAHVQYISGLKSWNDMGAVDWLHHYLIEVVFKEKPYFDFGSSNEVGGRKLNDGLLFWKESFGARTMVQNFYEIETKQYKQLQEVWN</sequence>
<dbReference type="EMBL" id="FORU01000006">
    <property type="protein sequence ID" value="SFJ35134.1"/>
    <property type="molecule type" value="Genomic_DNA"/>
</dbReference>
<gene>
    <name evidence="1" type="ORF">SAMN04487893_10651</name>
</gene>
<organism evidence="1 2">
    <name type="scientific">Myroides guanonis</name>
    <dbReference type="NCBI Taxonomy" id="1150112"/>
    <lineage>
        <taxon>Bacteria</taxon>
        <taxon>Pseudomonadati</taxon>
        <taxon>Bacteroidota</taxon>
        <taxon>Flavobacteriia</taxon>
        <taxon>Flavobacteriales</taxon>
        <taxon>Flavobacteriaceae</taxon>
        <taxon>Myroides</taxon>
    </lineage>
</organism>